<accession>A0A345HDS1</accession>
<dbReference type="OrthoDB" id="9936522at2"/>
<gene>
    <name evidence="1" type="ORF">DVK85_11015</name>
</gene>
<dbReference type="Proteomes" id="UP000253951">
    <property type="component" value="Chromosome"/>
</dbReference>
<keyword evidence="2" id="KW-1185">Reference proteome</keyword>
<dbReference type="RefSeq" id="WP_114678489.1">
    <property type="nucleotide sequence ID" value="NZ_CP031188.1"/>
</dbReference>
<evidence type="ECO:0000313" key="1">
    <source>
        <dbReference type="EMBL" id="AXG74731.1"/>
    </source>
</evidence>
<evidence type="ECO:0000313" key="2">
    <source>
        <dbReference type="Proteomes" id="UP000253951"/>
    </source>
</evidence>
<sequence length="161" mass="19177">MKIISLLFTVFIYFIAQNSYSQETLKDSAYSADYEKLKTLHLKQLISETHIESSKLMMSFMKKMNRKDKTPIKNPDDIINWVKDNMEQTDFLSFTQAEFEWGIINKLQMESIQENQEYYNFMIVAMRKHGVEIITDEAMNTMEEYPEKFGLPKDFKKMRGH</sequence>
<dbReference type="AlphaFoldDB" id="A0A345HDS1"/>
<dbReference type="EMBL" id="CP031188">
    <property type="protein sequence ID" value="AXG74731.1"/>
    <property type="molecule type" value="Genomic_DNA"/>
</dbReference>
<reference evidence="1 2" key="1">
    <citation type="submission" date="2018-07" db="EMBL/GenBank/DDBJ databases">
        <title>Complete genome sequence of Flavobacterium arcticum type strain SM1502T.</title>
        <authorList>
            <person name="Li Y."/>
            <person name="Li D.-D."/>
        </authorList>
    </citation>
    <scope>NUCLEOTIDE SEQUENCE [LARGE SCALE GENOMIC DNA]</scope>
    <source>
        <strain evidence="1 2">SM1502</strain>
    </source>
</reference>
<proteinExistence type="predicted"/>
<organism evidence="1 2">
    <name type="scientific">Flavobacterium arcticum</name>
    <dbReference type="NCBI Taxonomy" id="1784713"/>
    <lineage>
        <taxon>Bacteria</taxon>
        <taxon>Pseudomonadati</taxon>
        <taxon>Bacteroidota</taxon>
        <taxon>Flavobacteriia</taxon>
        <taxon>Flavobacteriales</taxon>
        <taxon>Flavobacteriaceae</taxon>
        <taxon>Flavobacterium</taxon>
    </lineage>
</organism>
<name>A0A345HDS1_9FLAO</name>
<protein>
    <submittedName>
        <fullName evidence="1">Uncharacterized protein</fullName>
    </submittedName>
</protein>
<dbReference type="KEGG" id="fat:DVK85_11015"/>